<dbReference type="InterPro" id="IPR004316">
    <property type="entry name" value="SWEET_rpt"/>
</dbReference>
<comment type="function">
    <text evidence="10">Mediates both low-affinity uptake and efflux of sugar across the membrane.</text>
</comment>
<evidence type="ECO:0000256" key="5">
    <source>
        <dbReference type="ARBA" id="ARBA00022597"/>
    </source>
</evidence>
<dbReference type="InterPro" id="IPR047664">
    <property type="entry name" value="SWEET"/>
</dbReference>
<feature type="transmembrane region" description="Helical" evidence="10">
    <location>
        <begin position="12"/>
        <end position="38"/>
    </location>
</feature>
<feature type="transmembrane region" description="Helical" evidence="10">
    <location>
        <begin position="224"/>
        <end position="246"/>
    </location>
</feature>
<comment type="caution">
    <text evidence="10">Lacks conserved residue(s) required for the propagation of feature annotation.</text>
</comment>
<evidence type="ECO:0000256" key="10">
    <source>
        <dbReference type="RuleBase" id="RU910715"/>
    </source>
</evidence>
<proteinExistence type="inferred from homology"/>
<comment type="subcellular location">
    <subcellularLocation>
        <location evidence="1">Cell membrane</location>
        <topology evidence="1">Multi-pass membrane protein</topology>
    </subcellularLocation>
</comment>
<gene>
    <name evidence="11" type="ORF">Ahy_A03g010506</name>
</gene>
<protein>
    <recommendedName>
        <fullName evidence="10">Bidirectional sugar transporter SWEET</fullName>
    </recommendedName>
</protein>
<comment type="caution">
    <text evidence="11">The sequence shown here is derived from an EMBL/GenBank/DDBJ whole genome shotgun (WGS) entry which is preliminary data.</text>
</comment>
<sequence length="307" mass="34838">MAVTMDHPRAAFIFGILGNMYTQNSLQFVLLFVIVINYYSCNFLMSWLGNVISLAAFLTPVVTFKRIWKRKSTEGFQSLPYVVALFSCILWLYYATLKTNVFLLVTINSVGCAIEIIYILIYIKYADKRARNFCIAQSVVMNVACLPTIILPTYFMLHGLVRVKVVGVICVVISTCVFVAPLSILVKVIRTKSVEFMPIHLSTILTVSAIMWFCYGIFVKDIWITIPNVVGFTLGLIQMVGTWGTAPWHQLMNYYLIFDYYLMIKEFPARKLATLLSTPKPVALEYICSVLPSPVETHNQGNELSLR</sequence>
<keyword evidence="5 10" id="KW-0762">Sugar transport</keyword>
<organism evidence="11 12">
    <name type="scientific">Arachis hypogaea</name>
    <name type="common">Peanut</name>
    <dbReference type="NCBI Taxonomy" id="3818"/>
    <lineage>
        <taxon>Eukaryota</taxon>
        <taxon>Viridiplantae</taxon>
        <taxon>Streptophyta</taxon>
        <taxon>Embryophyta</taxon>
        <taxon>Tracheophyta</taxon>
        <taxon>Spermatophyta</taxon>
        <taxon>Magnoliopsida</taxon>
        <taxon>eudicotyledons</taxon>
        <taxon>Gunneridae</taxon>
        <taxon>Pentapetalae</taxon>
        <taxon>rosids</taxon>
        <taxon>fabids</taxon>
        <taxon>Fabales</taxon>
        <taxon>Fabaceae</taxon>
        <taxon>Papilionoideae</taxon>
        <taxon>50 kb inversion clade</taxon>
        <taxon>dalbergioids sensu lato</taxon>
        <taxon>Dalbergieae</taxon>
        <taxon>Pterocarpus clade</taxon>
        <taxon>Arachis</taxon>
    </lineage>
</organism>
<dbReference type="AlphaFoldDB" id="A0A445DMH7"/>
<dbReference type="PANTHER" id="PTHR10791:SF222">
    <property type="entry name" value="BIDIRECTIONAL SUGAR TRANSPORTER SWEET15"/>
    <property type="match status" value="1"/>
</dbReference>
<keyword evidence="4" id="KW-1003">Cell membrane</keyword>
<reference evidence="11 12" key="1">
    <citation type="submission" date="2019-01" db="EMBL/GenBank/DDBJ databases">
        <title>Sequencing of cultivated peanut Arachis hypogaea provides insights into genome evolution and oil improvement.</title>
        <authorList>
            <person name="Chen X."/>
        </authorList>
    </citation>
    <scope>NUCLEOTIDE SEQUENCE [LARGE SCALE GENOMIC DNA]</scope>
    <source>
        <strain evidence="12">cv. Fuhuasheng</strain>
        <tissue evidence="11">Leaves</tissue>
    </source>
</reference>
<accession>A0A445DMH7</accession>
<name>A0A445DMH7_ARAHY</name>
<comment type="similarity">
    <text evidence="2 10">Belongs to the SWEET sugar transporter family.</text>
</comment>
<evidence type="ECO:0000256" key="3">
    <source>
        <dbReference type="ARBA" id="ARBA00022448"/>
    </source>
</evidence>
<feature type="transmembrane region" description="Helical" evidence="10">
    <location>
        <begin position="135"/>
        <end position="157"/>
    </location>
</feature>
<evidence type="ECO:0000256" key="9">
    <source>
        <dbReference type="ARBA" id="ARBA00023136"/>
    </source>
</evidence>
<keyword evidence="12" id="KW-1185">Reference proteome</keyword>
<keyword evidence="6 10" id="KW-0812">Transmembrane</keyword>
<feature type="transmembrane region" description="Helical" evidence="10">
    <location>
        <begin position="76"/>
        <end position="95"/>
    </location>
</feature>
<dbReference type="Pfam" id="PF03083">
    <property type="entry name" value="MtN3_slv"/>
    <property type="match status" value="2"/>
</dbReference>
<evidence type="ECO:0000256" key="4">
    <source>
        <dbReference type="ARBA" id="ARBA00022475"/>
    </source>
</evidence>
<evidence type="ECO:0000256" key="2">
    <source>
        <dbReference type="ARBA" id="ARBA00007809"/>
    </source>
</evidence>
<dbReference type="PANTHER" id="PTHR10791">
    <property type="entry name" value="RAG1-ACTIVATING PROTEIN 1"/>
    <property type="match status" value="1"/>
</dbReference>
<keyword evidence="7" id="KW-0677">Repeat</keyword>
<dbReference type="Proteomes" id="UP000289738">
    <property type="component" value="Chromosome A03"/>
</dbReference>
<evidence type="ECO:0000256" key="1">
    <source>
        <dbReference type="ARBA" id="ARBA00004651"/>
    </source>
</evidence>
<dbReference type="Gene3D" id="1.20.1280.290">
    <property type="match status" value="2"/>
</dbReference>
<evidence type="ECO:0000256" key="8">
    <source>
        <dbReference type="ARBA" id="ARBA00022989"/>
    </source>
</evidence>
<dbReference type="FunFam" id="1.20.1280.290:FF:000003">
    <property type="entry name" value="Bidirectional sugar transporter SWEET"/>
    <property type="match status" value="1"/>
</dbReference>
<keyword evidence="8 10" id="KW-1133">Transmembrane helix</keyword>
<keyword evidence="9 10" id="KW-0472">Membrane</keyword>
<evidence type="ECO:0000256" key="6">
    <source>
        <dbReference type="ARBA" id="ARBA00022692"/>
    </source>
</evidence>
<evidence type="ECO:0000313" key="11">
    <source>
        <dbReference type="EMBL" id="RYR64395.1"/>
    </source>
</evidence>
<feature type="transmembrane region" description="Helical" evidence="10">
    <location>
        <begin position="198"/>
        <end position="218"/>
    </location>
</feature>
<evidence type="ECO:0000256" key="7">
    <source>
        <dbReference type="ARBA" id="ARBA00022737"/>
    </source>
</evidence>
<dbReference type="GO" id="GO:0051119">
    <property type="term" value="F:sugar transmembrane transporter activity"/>
    <property type="evidence" value="ECO:0007669"/>
    <property type="project" value="InterPro"/>
</dbReference>
<feature type="transmembrane region" description="Helical" evidence="10">
    <location>
        <begin position="163"/>
        <end position="186"/>
    </location>
</feature>
<dbReference type="EMBL" id="SDMP01000003">
    <property type="protein sequence ID" value="RYR64395.1"/>
    <property type="molecule type" value="Genomic_DNA"/>
</dbReference>
<dbReference type="GO" id="GO:0008515">
    <property type="term" value="F:sucrose transmembrane transporter activity"/>
    <property type="evidence" value="ECO:0007669"/>
    <property type="project" value="UniProtKB-ARBA"/>
</dbReference>
<dbReference type="FunFam" id="1.20.1280.290:FF:000001">
    <property type="entry name" value="Bidirectional sugar transporter SWEET"/>
    <property type="match status" value="1"/>
</dbReference>
<feature type="transmembrane region" description="Helical" evidence="10">
    <location>
        <begin position="44"/>
        <end position="64"/>
    </location>
</feature>
<dbReference type="GO" id="GO:0005886">
    <property type="term" value="C:plasma membrane"/>
    <property type="evidence" value="ECO:0007669"/>
    <property type="project" value="UniProtKB-SubCell"/>
</dbReference>
<keyword evidence="3 10" id="KW-0813">Transport</keyword>
<feature type="transmembrane region" description="Helical" evidence="10">
    <location>
        <begin position="101"/>
        <end position="123"/>
    </location>
</feature>
<evidence type="ECO:0000313" key="12">
    <source>
        <dbReference type="Proteomes" id="UP000289738"/>
    </source>
</evidence>